<dbReference type="Proteomes" id="UP001060215">
    <property type="component" value="Chromosome 7"/>
</dbReference>
<protein>
    <submittedName>
        <fullName evidence="1">Uncharacterized protein</fullName>
    </submittedName>
</protein>
<proteinExistence type="predicted"/>
<name>A0ACC0H4A0_9ERIC</name>
<evidence type="ECO:0000313" key="2">
    <source>
        <dbReference type="Proteomes" id="UP001060215"/>
    </source>
</evidence>
<evidence type="ECO:0000313" key="1">
    <source>
        <dbReference type="EMBL" id="KAI8007759.1"/>
    </source>
</evidence>
<comment type="caution">
    <text evidence="1">The sequence shown here is derived from an EMBL/GenBank/DDBJ whole genome shotgun (WGS) entry which is preliminary data.</text>
</comment>
<keyword evidence="2" id="KW-1185">Reference proteome</keyword>
<gene>
    <name evidence="1" type="ORF">LOK49_LG07G02220</name>
</gene>
<accession>A0ACC0H4A0</accession>
<reference evidence="1 2" key="1">
    <citation type="journal article" date="2022" name="Plant J.">
        <title>Chromosome-level genome of Camellia lanceoleosa provides a valuable resource for understanding genome evolution and self-incompatibility.</title>
        <authorList>
            <person name="Gong W."/>
            <person name="Xiao S."/>
            <person name="Wang L."/>
            <person name="Liao Z."/>
            <person name="Chang Y."/>
            <person name="Mo W."/>
            <person name="Hu G."/>
            <person name="Li W."/>
            <person name="Zhao G."/>
            <person name="Zhu H."/>
            <person name="Hu X."/>
            <person name="Ji K."/>
            <person name="Xiang X."/>
            <person name="Song Q."/>
            <person name="Yuan D."/>
            <person name="Jin S."/>
            <person name="Zhang L."/>
        </authorList>
    </citation>
    <scope>NUCLEOTIDE SEQUENCE [LARGE SCALE GENOMIC DNA]</scope>
    <source>
        <strain evidence="1">SQ_2022a</strain>
    </source>
</reference>
<organism evidence="1 2">
    <name type="scientific">Camellia lanceoleosa</name>
    <dbReference type="NCBI Taxonomy" id="1840588"/>
    <lineage>
        <taxon>Eukaryota</taxon>
        <taxon>Viridiplantae</taxon>
        <taxon>Streptophyta</taxon>
        <taxon>Embryophyta</taxon>
        <taxon>Tracheophyta</taxon>
        <taxon>Spermatophyta</taxon>
        <taxon>Magnoliopsida</taxon>
        <taxon>eudicotyledons</taxon>
        <taxon>Gunneridae</taxon>
        <taxon>Pentapetalae</taxon>
        <taxon>asterids</taxon>
        <taxon>Ericales</taxon>
        <taxon>Theaceae</taxon>
        <taxon>Camellia</taxon>
    </lineage>
</organism>
<sequence>MPMQQVPYSGIPQPGASRAEQMPYEYGGPGRTVQQQPLPQQLKSSFGVQPNNGYTTSGPHLNSGYMMYECEGGQKRHTPPPQQPHFPQGSYPPTSVPLQDPTKC</sequence>
<dbReference type="EMBL" id="CM045764">
    <property type="protein sequence ID" value="KAI8007759.1"/>
    <property type="molecule type" value="Genomic_DNA"/>
</dbReference>